<proteinExistence type="predicted"/>
<dbReference type="InterPro" id="IPR019692">
    <property type="entry name" value="CFP-6_PH"/>
</dbReference>
<feature type="transmembrane region" description="Helical" evidence="2">
    <location>
        <begin position="60"/>
        <end position="77"/>
    </location>
</feature>
<accession>A0ABY7JZ90</accession>
<dbReference type="Proteomes" id="UP001164693">
    <property type="component" value="Chromosome"/>
</dbReference>
<dbReference type="RefSeq" id="WP_269444445.1">
    <property type="nucleotide sequence ID" value="NZ_CP097463.1"/>
</dbReference>
<keyword evidence="2" id="KW-1133">Transmembrane helix</keyword>
<keyword evidence="2" id="KW-0812">Transmembrane</keyword>
<keyword evidence="2" id="KW-0472">Membrane</keyword>
<evidence type="ECO:0000313" key="4">
    <source>
        <dbReference type="EMBL" id="WAX57896.1"/>
    </source>
</evidence>
<feature type="region of interest" description="Disordered" evidence="1">
    <location>
        <begin position="144"/>
        <end position="164"/>
    </location>
</feature>
<protein>
    <submittedName>
        <fullName evidence="4">PH domain-containing protein</fullName>
    </submittedName>
</protein>
<evidence type="ECO:0000256" key="2">
    <source>
        <dbReference type="SAM" id="Phobius"/>
    </source>
</evidence>
<evidence type="ECO:0000313" key="5">
    <source>
        <dbReference type="Proteomes" id="UP001164693"/>
    </source>
</evidence>
<dbReference type="Pfam" id="PF10756">
    <property type="entry name" value="bPH_6"/>
    <property type="match status" value="1"/>
</dbReference>
<gene>
    <name evidence="4" type="ORF">M6B22_03810</name>
</gene>
<dbReference type="EMBL" id="CP097463">
    <property type="protein sequence ID" value="WAX57896.1"/>
    <property type="molecule type" value="Genomic_DNA"/>
</dbReference>
<feature type="domain" description="Low molecular weight protein antigen 6 PH" evidence="3">
    <location>
        <begin position="78"/>
        <end position="145"/>
    </location>
</feature>
<evidence type="ECO:0000259" key="3">
    <source>
        <dbReference type="Pfam" id="PF10756"/>
    </source>
</evidence>
<sequence length="164" mass="17279">MSSASPSLAARTFRLPRSAYLIVLFVLFCTVPLAFAGSGTHDATSGATDSSGTSTDVEYGPRLLLLLIPIAVTVFIARTRTRVDGDGISVRALLGTRRLAWSELRGLSVSGRSVYAVAADGSVRLPCVGIADLAALSRASAGRLPEVAPPKPKYAPSRRPARRR</sequence>
<name>A0ABY7JZ90_9ACTN</name>
<organism evidence="4 5">
    <name type="scientific">Jatrophihabitans cynanchi</name>
    <dbReference type="NCBI Taxonomy" id="2944128"/>
    <lineage>
        <taxon>Bacteria</taxon>
        <taxon>Bacillati</taxon>
        <taxon>Actinomycetota</taxon>
        <taxon>Actinomycetes</taxon>
        <taxon>Jatrophihabitantales</taxon>
        <taxon>Jatrophihabitantaceae</taxon>
        <taxon>Jatrophihabitans</taxon>
    </lineage>
</organism>
<reference evidence="4" key="1">
    <citation type="submission" date="2022-05" db="EMBL/GenBank/DDBJ databases">
        <title>Jatrophihabitans sp. SB3-54 whole genome sequence.</title>
        <authorList>
            <person name="Suh M.K."/>
            <person name="Eom M.K."/>
            <person name="Kim J.S."/>
            <person name="Kim H.S."/>
            <person name="Do H.E."/>
            <person name="Shin Y.K."/>
            <person name="Lee J.-S."/>
        </authorList>
    </citation>
    <scope>NUCLEOTIDE SEQUENCE</scope>
    <source>
        <strain evidence="4">SB3-54</strain>
    </source>
</reference>
<evidence type="ECO:0000256" key="1">
    <source>
        <dbReference type="SAM" id="MobiDB-lite"/>
    </source>
</evidence>
<keyword evidence="5" id="KW-1185">Reference proteome</keyword>